<protein>
    <submittedName>
        <fullName evidence="1">Uncharacterized protein</fullName>
    </submittedName>
</protein>
<dbReference type="GeneID" id="92949073"/>
<dbReference type="eggNOG" id="ENOG502ZNPJ">
    <property type="taxonomic scope" value="Bacteria"/>
</dbReference>
<dbReference type="OrthoDB" id="5122641at2"/>
<reference evidence="1 2" key="1">
    <citation type="journal article" date="2008" name="J. Bacteriol.">
        <title>The genome sequence of the tomato-pathogenic actinomycete Clavibacter michiganensis subsp. michiganensis NCPPB382 reveals a large island involved in pathogenicity.</title>
        <authorList>
            <person name="Gartemann K.H."/>
            <person name="Abt B."/>
            <person name="Bekel T."/>
            <person name="Burger A."/>
            <person name="Engemann J."/>
            <person name="Flugel M."/>
            <person name="Gaigalat L."/>
            <person name="Goesmann A."/>
            <person name="Grafen I."/>
            <person name="Kalinowski J."/>
            <person name="Kaup O."/>
            <person name="Kirchner O."/>
            <person name="Krause L."/>
            <person name="Linke B."/>
            <person name="McHardy A."/>
            <person name="Meyer F."/>
            <person name="Pohle S."/>
            <person name="Ruckert C."/>
            <person name="Schneiker S."/>
            <person name="Zellermann E.M."/>
            <person name="Puhler A."/>
            <person name="Eichenlaub R."/>
            <person name="Kaiser O."/>
            <person name="Bartels D."/>
        </authorList>
    </citation>
    <scope>NUCLEOTIDE SEQUENCE [LARGE SCALE GENOMIC DNA]</scope>
    <source>
        <strain evidence="1 2">NCPPB 382</strain>
    </source>
</reference>
<dbReference type="EMBL" id="AM711867">
    <property type="protein sequence ID" value="CAN00072.1"/>
    <property type="molecule type" value="Genomic_DNA"/>
</dbReference>
<dbReference type="AlphaFoldDB" id="A5CLZ2"/>
<dbReference type="KEGG" id="cmi:CMM_0057"/>
<organism evidence="1 2">
    <name type="scientific">Clavibacter michiganensis subsp. michiganensis (strain NCPPB 382)</name>
    <dbReference type="NCBI Taxonomy" id="443906"/>
    <lineage>
        <taxon>Bacteria</taxon>
        <taxon>Bacillati</taxon>
        <taxon>Actinomycetota</taxon>
        <taxon>Actinomycetes</taxon>
        <taxon>Micrococcales</taxon>
        <taxon>Microbacteriaceae</taxon>
        <taxon>Clavibacter</taxon>
    </lineage>
</organism>
<dbReference type="Proteomes" id="UP000001564">
    <property type="component" value="Chromosome"/>
</dbReference>
<keyword evidence="2" id="KW-1185">Reference proteome</keyword>
<evidence type="ECO:0000313" key="1">
    <source>
        <dbReference type="EMBL" id="CAN00072.1"/>
    </source>
</evidence>
<evidence type="ECO:0000313" key="2">
    <source>
        <dbReference type="Proteomes" id="UP000001564"/>
    </source>
</evidence>
<dbReference type="RefSeq" id="WP_011931276.1">
    <property type="nucleotide sequence ID" value="NC_009480.1"/>
</dbReference>
<dbReference type="HOGENOM" id="CLU_2477780_0_0_11"/>
<proteinExistence type="predicted"/>
<gene>
    <name evidence="1" type="ordered locus">CMM_0057</name>
</gene>
<sequence>MTSTIAPTFVQIDARKRASLGSMAKFDQYLVREEPNGTIIFEPAIIMTPAEREFMNDPELVAALARVNANPERRRTRERRGARSTAV</sequence>
<name>A5CLZ2_CLAM3</name>
<accession>A5CLZ2</accession>